<accession>A0ABD2X356</accession>
<keyword evidence="1" id="KW-0677">Repeat</keyword>
<dbReference type="InterPro" id="IPR036770">
    <property type="entry name" value="Ankyrin_rpt-contain_sf"/>
</dbReference>
<evidence type="ECO:0000256" key="4">
    <source>
        <dbReference type="SAM" id="MobiDB-lite"/>
    </source>
</evidence>
<comment type="caution">
    <text evidence="5">The sequence shown here is derived from an EMBL/GenBank/DDBJ whole genome shotgun (WGS) entry which is preliminary data.</text>
</comment>
<dbReference type="PROSITE" id="PS50297">
    <property type="entry name" value="ANK_REP_REGION"/>
    <property type="match status" value="3"/>
</dbReference>
<feature type="repeat" description="ANK" evidence="3">
    <location>
        <begin position="169"/>
        <end position="201"/>
    </location>
</feature>
<feature type="repeat" description="ANK" evidence="3">
    <location>
        <begin position="204"/>
        <end position="236"/>
    </location>
</feature>
<feature type="compositionally biased region" description="Acidic residues" evidence="4">
    <location>
        <begin position="17"/>
        <end position="30"/>
    </location>
</feature>
<feature type="repeat" description="ANK" evidence="3">
    <location>
        <begin position="352"/>
        <end position="380"/>
    </location>
</feature>
<dbReference type="InterPro" id="IPR050889">
    <property type="entry name" value="Dendritic_Spine_Reg/Scaffold"/>
</dbReference>
<dbReference type="InterPro" id="IPR002110">
    <property type="entry name" value="Ankyrin_rpt"/>
</dbReference>
<evidence type="ECO:0000256" key="1">
    <source>
        <dbReference type="ARBA" id="ARBA00022737"/>
    </source>
</evidence>
<evidence type="ECO:0000313" key="5">
    <source>
        <dbReference type="EMBL" id="KAL3399772.1"/>
    </source>
</evidence>
<dbReference type="Proteomes" id="UP001627154">
    <property type="component" value="Unassembled WGS sequence"/>
</dbReference>
<feature type="compositionally biased region" description="Basic and acidic residues" evidence="4">
    <location>
        <begin position="575"/>
        <end position="591"/>
    </location>
</feature>
<proteinExistence type="predicted"/>
<evidence type="ECO:0000256" key="3">
    <source>
        <dbReference type="PROSITE-ProRule" id="PRU00023"/>
    </source>
</evidence>
<dbReference type="EMBL" id="JBJJXI010000055">
    <property type="protein sequence ID" value="KAL3399772.1"/>
    <property type="molecule type" value="Genomic_DNA"/>
</dbReference>
<dbReference type="Gene3D" id="1.25.40.20">
    <property type="entry name" value="Ankyrin repeat-containing domain"/>
    <property type="match status" value="1"/>
</dbReference>
<keyword evidence="6" id="KW-1185">Reference proteome</keyword>
<protein>
    <submittedName>
        <fullName evidence="5">Uncharacterized protein</fullName>
    </submittedName>
</protein>
<feature type="region of interest" description="Disordered" evidence="4">
    <location>
        <begin position="571"/>
        <end position="606"/>
    </location>
</feature>
<dbReference type="Pfam" id="PF12796">
    <property type="entry name" value="Ank_2"/>
    <property type="match status" value="2"/>
</dbReference>
<organism evidence="5 6">
    <name type="scientific">Trichogramma kaykai</name>
    <dbReference type="NCBI Taxonomy" id="54128"/>
    <lineage>
        <taxon>Eukaryota</taxon>
        <taxon>Metazoa</taxon>
        <taxon>Ecdysozoa</taxon>
        <taxon>Arthropoda</taxon>
        <taxon>Hexapoda</taxon>
        <taxon>Insecta</taxon>
        <taxon>Pterygota</taxon>
        <taxon>Neoptera</taxon>
        <taxon>Endopterygota</taxon>
        <taxon>Hymenoptera</taxon>
        <taxon>Apocrita</taxon>
        <taxon>Proctotrupomorpha</taxon>
        <taxon>Chalcidoidea</taxon>
        <taxon>Trichogrammatidae</taxon>
        <taxon>Trichogramma</taxon>
    </lineage>
</organism>
<feature type="region of interest" description="Disordered" evidence="4">
    <location>
        <begin position="1"/>
        <end position="30"/>
    </location>
</feature>
<evidence type="ECO:0000256" key="2">
    <source>
        <dbReference type="ARBA" id="ARBA00023043"/>
    </source>
</evidence>
<name>A0ABD2X356_9HYME</name>
<reference evidence="5 6" key="1">
    <citation type="journal article" date="2024" name="bioRxiv">
        <title>A reference genome for Trichogramma kaykai: A tiny desert-dwelling parasitoid wasp with competing sex-ratio distorters.</title>
        <authorList>
            <person name="Culotta J."/>
            <person name="Lindsey A.R."/>
        </authorList>
    </citation>
    <scope>NUCLEOTIDE SEQUENCE [LARGE SCALE GENOMIC DNA]</scope>
    <source>
        <strain evidence="5 6">KSX58</strain>
    </source>
</reference>
<dbReference type="PROSITE" id="PS50088">
    <property type="entry name" value="ANK_REPEAT"/>
    <property type="match status" value="4"/>
</dbReference>
<evidence type="ECO:0000313" key="6">
    <source>
        <dbReference type="Proteomes" id="UP001627154"/>
    </source>
</evidence>
<feature type="repeat" description="ANK" evidence="3">
    <location>
        <begin position="277"/>
        <end position="309"/>
    </location>
</feature>
<gene>
    <name evidence="5" type="ORF">TKK_007013</name>
</gene>
<sequence length="606" mass="70328">MSSSEDESDGPFHGEGDEYDDEYLDDSDDHIDEYDDDDSIDIMVLINKREKVDWTDEVERKIFLIEAYPLIEDWRGRYPKLRYIFAQEEIDWILMEAVKSEHVNGRVIIDFIHETGYRDKPQVDKDGKPLLRQRTPLHLAASYDDYDDDCICLLFEIFNRYDVNYVDENGLTHFHIACQFGRRVVVEKFLELGQDPNCLKQITTVSPPLHLALERHQGRVIDLLLRNGANPNLADKDGFTPLHVICSSMWDNEVVETFFKITDDIQQTVQIDARDKRGDTPFQLALARGRKKVTRFLLSRGVDPNSANEEGLTALHTVCKRDDDDDLMEIFFEIDEDEENHRMVQIDAVDKLGRTPLQLAALKSLPRAVDVLLNHDADLSGFVFPTESDLDGNFAKSRYIGNFELIQATGLLAIAELLENRGYKLDLSNALTIMQLFAKYSLFEKSKDLDMHWCADEKFATVAKEIMIIPDLSVYHLIALRPEEAEKRLTFMNYLEFWRSSRLFKLSEEYQQVCDAHLCEKLSKRFCRRWARDSFLKLIRYRLPILCCDIIIKNLINEDLLGICLADADQNPEDSNEKSTKNIMRSNDKRPVRTKKAPKKLQDYVQ</sequence>
<dbReference type="AlphaFoldDB" id="A0ABD2X356"/>
<dbReference type="SMART" id="SM00248">
    <property type="entry name" value="ANK"/>
    <property type="match status" value="7"/>
</dbReference>
<dbReference type="PANTHER" id="PTHR24166">
    <property type="entry name" value="ROLLING PEBBLES, ISOFORM B"/>
    <property type="match status" value="1"/>
</dbReference>
<dbReference type="PANTHER" id="PTHR24166:SF48">
    <property type="entry name" value="PROTEIN VAPYRIN"/>
    <property type="match status" value="1"/>
</dbReference>
<keyword evidence="2 3" id="KW-0040">ANK repeat</keyword>
<dbReference type="SUPFAM" id="SSF48403">
    <property type="entry name" value="Ankyrin repeat"/>
    <property type="match status" value="1"/>
</dbReference>